<organism evidence="2 3">
    <name type="scientific">Popillia japonica</name>
    <name type="common">Japanese beetle</name>
    <dbReference type="NCBI Taxonomy" id="7064"/>
    <lineage>
        <taxon>Eukaryota</taxon>
        <taxon>Metazoa</taxon>
        <taxon>Ecdysozoa</taxon>
        <taxon>Arthropoda</taxon>
        <taxon>Hexapoda</taxon>
        <taxon>Insecta</taxon>
        <taxon>Pterygota</taxon>
        <taxon>Neoptera</taxon>
        <taxon>Endopterygota</taxon>
        <taxon>Coleoptera</taxon>
        <taxon>Polyphaga</taxon>
        <taxon>Scarabaeiformia</taxon>
        <taxon>Scarabaeidae</taxon>
        <taxon>Rutelinae</taxon>
        <taxon>Popillia</taxon>
    </lineage>
</organism>
<accession>A0AAW1IBJ5</accession>
<sequence length="124" mass="14114">MLNDFQDLAAKTGEFLQKNIKWDVLQGILQKPETMSSGSSAYEVLSVILPSVLLVFICTTLTTVYYSKLEKIRWRYICDFCIVAVPQIFNITVLVSDIHIVHSLTSLISLCVIIVAYTYRTQFN</sequence>
<gene>
    <name evidence="2" type="ORF">QE152_g36948</name>
</gene>
<feature type="transmembrane region" description="Helical" evidence="1">
    <location>
        <begin position="44"/>
        <end position="64"/>
    </location>
</feature>
<protein>
    <submittedName>
        <fullName evidence="2">Uncharacterized protein</fullName>
    </submittedName>
</protein>
<feature type="transmembrane region" description="Helical" evidence="1">
    <location>
        <begin position="100"/>
        <end position="119"/>
    </location>
</feature>
<keyword evidence="3" id="KW-1185">Reference proteome</keyword>
<evidence type="ECO:0000313" key="2">
    <source>
        <dbReference type="EMBL" id="KAK9686789.1"/>
    </source>
</evidence>
<comment type="caution">
    <text evidence="2">The sequence shown here is derived from an EMBL/GenBank/DDBJ whole genome shotgun (WGS) entry which is preliminary data.</text>
</comment>
<keyword evidence="1" id="KW-0472">Membrane</keyword>
<evidence type="ECO:0000313" key="3">
    <source>
        <dbReference type="Proteomes" id="UP001458880"/>
    </source>
</evidence>
<dbReference type="Proteomes" id="UP001458880">
    <property type="component" value="Unassembled WGS sequence"/>
</dbReference>
<keyword evidence="1" id="KW-0812">Transmembrane</keyword>
<dbReference type="EMBL" id="JASPKY010000685">
    <property type="protein sequence ID" value="KAK9686789.1"/>
    <property type="molecule type" value="Genomic_DNA"/>
</dbReference>
<reference evidence="2 3" key="1">
    <citation type="journal article" date="2024" name="BMC Genomics">
        <title>De novo assembly and annotation of Popillia japonica's genome with initial clues to its potential as an invasive pest.</title>
        <authorList>
            <person name="Cucini C."/>
            <person name="Boschi S."/>
            <person name="Funari R."/>
            <person name="Cardaioli E."/>
            <person name="Iannotti N."/>
            <person name="Marturano G."/>
            <person name="Paoli F."/>
            <person name="Bruttini M."/>
            <person name="Carapelli A."/>
            <person name="Frati F."/>
            <person name="Nardi F."/>
        </authorList>
    </citation>
    <scope>NUCLEOTIDE SEQUENCE [LARGE SCALE GENOMIC DNA]</scope>
    <source>
        <strain evidence="2">DMR45628</strain>
    </source>
</reference>
<keyword evidence="1" id="KW-1133">Transmembrane helix</keyword>
<feature type="transmembrane region" description="Helical" evidence="1">
    <location>
        <begin position="76"/>
        <end position="94"/>
    </location>
</feature>
<evidence type="ECO:0000256" key="1">
    <source>
        <dbReference type="SAM" id="Phobius"/>
    </source>
</evidence>
<name>A0AAW1IBJ5_POPJA</name>
<dbReference type="AlphaFoldDB" id="A0AAW1IBJ5"/>
<proteinExistence type="predicted"/>